<organism evidence="3 4">
    <name type="scientific">Bradyrhizobium diazoefficiens</name>
    <dbReference type="NCBI Taxonomy" id="1355477"/>
    <lineage>
        <taxon>Bacteria</taxon>
        <taxon>Pseudomonadati</taxon>
        <taxon>Pseudomonadota</taxon>
        <taxon>Alphaproteobacteria</taxon>
        <taxon>Hyphomicrobiales</taxon>
        <taxon>Nitrobacteraceae</taxon>
        <taxon>Bradyrhizobium</taxon>
    </lineage>
</organism>
<evidence type="ECO:0000313" key="3">
    <source>
        <dbReference type="EMBL" id="BAR57890.1"/>
    </source>
</evidence>
<evidence type="ECO:0000259" key="2">
    <source>
        <dbReference type="PROSITE" id="PS50110"/>
    </source>
</evidence>
<dbReference type="Gene3D" id="3.40.50.2300">
    <property type="match status" value="1"/>
</dbReference>
<sequence>MVEDEMLVLIMIEDMLADLGCKSVTSAATVGKALTLIDTQAFDVALLDMNLDGNDSHPVADALSARGVPFVYATGNSGHNLKDGYAGRPVLKKPFKFEDLAATLGRLKLAPLE</sequence>
<dbReference type="Proteomes" id="UP000063308">
    <property type="component" value="Chromosome"/>
</dbReference>
<feature type="modified residue" description="4-aspartylphosphate" evidence="1">
    <location>
        <position position="48"/>
    </location>
</feature>
<name>A0A0E3VUR9_9BRAD</name>
<feature type="domain" description="Response regulatory" evidence="2">
    <location>
        <begin position="1"/>
        <end position="108"/>
    </location>
</feature>
<accession>A0A0E3VUR9</accession>
<dbReference type="Pfam" id="PF00072">
    <property type="entry name" value="Response_reg"/>
    <property type="match status" value="1"/>
</dbReference>
<dbReference type="AlphaFoldDB" id="A0A0E3VUR9"/>
<reference evidence="3 4" key="1">
    <citation type="submission" date="2014-11" db="EMBL/GenBank/DDBJ databases">
        <title>Symbiosis island explosion on the genome of extra-slow-growing strains of soybean bradyrhizobia with massive insertion sequences.</title>
        <authorList>
            <person name="Iida T."/>
            <person name="Minamisawa K."/>
        </authorList>
    </citation>
    <scope>NUCLEOTIDE SEQUENCE [LARGE SCALE GENOMIC DNA]</scope>
    <source>
        <strain evidence="3 4">NK6</strain>
    </source>
</reference>
<gene>
    <name evidence="3" type="ORF">NK6_4724</name>
</gene>
<keyword evidence="1" id="KW-0597">Phosphoprotein</keyword>
<evidence type="ECO:0000313" key="4">
    <source>
        <dbReference type="Proteomes" id="UP000063308"/>
    </source>
</evidence>
<dbReference type="SUPFAM" id="SSF52172">
    <property type="entry name" value="CheY-like"/>
    <property type="match status" value="1"/>
</dbReference>
<dbReference type="InterPro" id="IPR011006">
    <property type="entry name" value="CheY-like_superfamily"/>
</dbReference>
<dbReference type="SMART" id="SM00448">
    <property type="entry name" value="REC"/>
    <property type="match status" value="1"/>
</dbReference>
<proteinExistence type="predicted"/>
<dbReference type="GO" id="GO:0000160">
    <property type="term" value="P:phosphorelay signal transduction system"/>
    <property type="evidence" value="ECO:0007669"/>
    <property type="project" value="InterPro"/>
</dbReference>
<dbReference type="InterPro" id="IPR001789">
    <property type="entry name" value="Sig_transdc_resp-reg_receiver"/>
</dbReference>
<evidence type="ECO:0000256" key="1">
    <source>
        <dbReference type="PROSITE-ProRule" id="PRU00169"/>
    </source>
</evidence>
<dbReference type="EMBL" id="AP014685">
    <property type="protein sequence ID" value="BAR57890.1"/>
    <property type="molecule type" value="Genomic_DNA"/>
</dbReference>
<protein>
    <submittedName>
        <fullName evidence="3">Two-component response regulator</fullName>
    </submittedName>
</protein>
<dbReference type="PROSITE" id="PS50110">
    <property type="entry name" value="RESPONSE_REGULATORY"/>
    <property type="match status" value="1"/>
</dbReference>